<dbReference type="SUPFAM" id="SSF56112">
    <property type="entry name" value="Protein kinase-like (PK-like)"/>
    <property type="match status" value="1"/>
</dbReference>
<evidence type="ECO:0000313" key="1">
    <source>
        <dbReference type="EMBL" id="KAJ4364041.1"/>
    </source>
</evidence>
<gene>
    <name evidence="1" type="ORF">N0V83_009496</name>
</gene>
<comment type="caution">
    <text evidence="1">The sequence shown here is derived from an EMBL/GenBank/DDBJ whole genome shotgun (WGS) entry which is preliminary data.</text>
</comment>
<proteinExistence type="predicted"/>
<dbReference type="AlphaFoldDB" id="A0A9W8XZM4"/>
<organism evidence="1 2">
    <name type="scientific">Neocucurbitaria cava</name>
    <dbReference type="NCBI Taxonomy" id="798079"/>
    <lineage>
        <taxon>Eukaryota</taxon>
        <taxon>Fungi</taxon>
        <taxon>Dikarya</taxon>
        <taxon>Ascomycota</taxon>
        <taxon>Pezizomycotina</taxon>
        <taxon>Dothideomycetes</taxon>
        <taxon>Pleosporomycetidae</taxon>
        <taxon>Pleosporales</taxon>
        <taxon>Pleosporineae</taxon>
        <taxon>Cucurbitariaceae</taxon>
        <taxon>Neocucurbitaria</taxon>
    </lineage>
</organism>
<protein>
    <recommendedName>
        <fullName evidence="3">Protein kinase domain-containing protein</fullName>
    </recommendedName>
</protein>
<keyword evidence="2" id="KW-1185">Reference proteome</keyword>
<dbReference type="Gene3D" id="1.10.510.10">
    <property type="entry name" value="Transferase(Phosphotransferase) domain 1"/>
    <property type="match status" value="1"/>
</dbReference>
<reference evidence="1" key="1">
    <citation type="submission" date="2022-10" db="EMBL/GenBank/DDBJ databases">
        <title>Tapping the CABI collections for fungal endophytes: first genome assemblies for Collariella, Neodidymelliopsis, Ascochyta clinopodiicola, Didymella pomorum, Didymosphaeria variabile, Neocosmospora piperis and Neocucurbitaria cava.</title>
        <authorList>
            <person name="Hill R."/>
        </authorList>
    </citation>
    <scope>NUCLEOTIDE SEQUENCE</scope>
    <source>
        <strain evidence="1">IMI 356814</strain>
    </source>
</reference>
<dbReference type="EMBL" id="JAPEUY010000018">
    <property type="protein sequence ID" value="KAJ4364041.1"/>
    <property type="molecule type" value="Genomic_DNA"/>
</dbReference>
<dbReference type="PANTHER" id="PTHR37542:SF3">
    <property type="entry name" value="PRION-INHIBITION AND PROPAGATION HELO DOMAIN-CONTAINING PROTEIN"/>
    <property type="match status" value="1"/>
</dbReference>
<accession>A0A9W8XZM4</accession>
<evidence type="ECO:0000313" key="2">
    <source>
        <dbReference type="Proteomes" id="UP001140560"/>
    </source>
</evidence>
<evidence type="ECO:0008006" key="3">
    <source>
        <dbReference type="Google" id="ProtNLM"/>
    </source>
</evidence>
<dbReference type="InterPro" id="IPR011009">
    <property type="entry name" value="Kinase-like_dom_sf"/>
</dbReference>
<dbReference type="OrthoDB" id="1911848at2759"/>
<name>A0A9W8XZM4_9PLEO</name>
<sequence length="725" mass="82921">MSFQDGQPWEDRINRELEKSARLSTYTSVQVLLITWQGEEQGFKDEGKELGHMFQETFQYSAREFEIPLEASYLRLHQFITHTALGLSASVKHTNGSALLIIHYGGHADRNDRRNDGEEKRAVWCTNAQGVEVLLHWYKIQDDIQNLDIDILLLFDCCFAAQAGRAEEAPLGRSELLAAAPMGAVTPKPGAKSFTVALMKEIVSCSRQNSTVIVKDIHAKLVARQARLHATPVHVPLRLGKRSIRLEQLQTNTALTTLGRIDGQVLQLAVHTRDDLEKLDEKQLVQWLGEDRPRIITSVKIIDTARQIQGFVASMERQETPLGKTVTAASTDDILRAWESMTQLVSQYDLLQQYPRLDVFALKTRAQMFLDKLESINSDFTETLGRSLISVRDEDDRELMRQAINDPISDSVGILNALKMRQIVYSVDEVDTDLVEDDRVAEAQSSFQEVKSYEGYFTEEEKESLRLRIRHLAILLSAPKDRNFQTLRCYRCEHKVFERRFILHFEIPTAYLTSNGDNFTLTDLVEKMKASRPSLDERLKIGYNLAMALHKWHSAGWLHQGIASPNIRFFRLRSNEKIDFTEPFIQGFEFARPDSDPSLGRPTRNPYFDVYRHPSRQGPAQEGHRKIHDYYALGVVLLEIGLWQSATKMLHLTREHMSPEVVRLTLQQHCSNRLAHYAGQQYQEAVELCMTSGFDVNNDDKHESQLLRRFYEGVVIKLGNGVAVK</sequence>
<dbReference type="PANTHER" id="PTHR37542">
    <property type="entry name" value="HELO DOMAIN-CONTAINING PROTEIN-RELATED"/>
    <property type="match status" value="1"/>
</dbReference>
<dbReference type="Proteomes" id="UP001140560">
    <property type="component" value="Unassembled WGS sequence"/>
</dbReference>